<dbReference type="Gene3D" id="3.40.50.1980">
    <property type="entry name" value="Nitrogenase molybdenum iron protein domain"/>
    <property type="match status" value="2"/>
</dbReference>
<dbReference type="InterPro" id="IPR050902">
    <property type="entry name" value="ABC_Transporter_SBP"/>
</dbReference>
<comment type="caution">
    <text evidence="4">The sequence shown here is derived from an EMBL/GenBank/DDBJ whole genome shotgun (WGS) entry which is preliminary data.</text>
</comment>
<evidence type="ECO:0000313" key="4">
    <source>
        <dbReference type="EMBL" id="OZU87043.1"/>
    </source>
</evidence>
<sequence length="258" mass="29380">MQKKVTDHLGRTIEFSSPPKRITSLAPGITDTLYSLNLEEEVVGRTRYCIHPKEAVQQAETVGGTKRIMLDKIQALKPDLIFAEKEENTKEIVETLEKEFPVFVAEVQSVPEAYRMISDVGAVTDRQAEAEKLAATIQKGFQSLPVNPGKRIAYVIWKNPYMAAGNHTYIHSLFETMGFVNVFSHYEGRYPVVTEENFKQAELDYVFLATEPFPFKEEHIKEFSNALPNATVMSIDGEMFWYGPRMVEAARYFRKVLG</sequence>
<evidence type="ECO:0000259" key="3">
    <source>
        <dbReference type="PROSITE" id="PS50983"/>
    </source>
</evidence>
<gene>
    <name evidence="4" type="ORF">CIL03_18925</name>
</gene>
<evidence type="ECO:0000256" key="2">
    <source>
        <dbReference type="ARBA" id="ARBA00022729"/>
    </source>
</evidence>
<accession>A0A265N4S7</accession>
<dbReference type="InterPro" id="IPR054828">
    <property type="entry name" value="Vit_B12_bind_prot"/>
</dbReference>
<name>A0A265N4S7_9BACI</name>
<dbReference type="OrthoDB" id="9816357at2"/>
<keyword evidence="5" id="KW-1185">Reference proteome</keyword>
<dbReference type="NCBIfam" id="NF038402">
    <property type="entry name" value="TroA_like"/>
    <property type="match status" value="1"/>
</dbReference>
<evidence type="ECO:0000313" key="5">
    <source>
        <dbReference type="Proteomes" id="UP000216498"/>
    </source>
</evidence>
<feature type="domain" description="Fe/B12 periplasmic-binding" evidence="3">
    <location>
        <begin position="21"/>
        <end position="258"/>
    </location>
</feature>
<evidence type="ECO:0000256" key="1">
    <source>
        <dbReference type="ARBA" id="ARBA00008814"/>
    </source>
</evidence>
<reference evidence="4 5" key="1">
    <citation type="submission" date="2017-08" db="EMBL/GenBank/DDBJ databases">
        <title>Virgibacillus indicus sp. nov. and Virgibacillus profoundi sp. nov, two moderately halophilic bacteria isolated from marine sediment by using the Microfluidic Streak Plate.</title>
        <authorList>
            <person name="Xu B."/>
            <person name="Hu B."/>
            <person name="Wang J."/>
            <person name="Zhu Y."/>
            <person name="Huang L."/>
            <person name="Du W."/>
            <person name="Huang Y."/>
        </authorList>
    </citation>
    <scope>NUCLEOTIDE SEQUENCE [LARGE SCALE GENOMIC DNA]</scope>
    <source>
        <strain evidence="4 5">IO3-P2-C2</strain>
    </source>
</reference>
<protein>
    <submittedName>
        <fullName evidence="4">Iron ABC transporter substrate-binding protein</fullName>
    </submittedName>
</protein>
<dbReference type="PANTHER" id="PTHR30535">
    <property type="entry name" value="VITAMIN B12-BINDING PROTEIN"/>
    <property type="match status" value="1"/>
</dbReference>
<dbReference type="EMBL" id="NPMS01000017">
    <property type="protein sequence ID" value="OZU87043.1"/>
    <property type="molecule type" value="Genomic_DNA"/>
</dbReference>
<comment type="similarity">
    <text evidence="1">Belongs to the bacterial solute-binding protein 8 family.</text>
</comment>
<dbReference type="PROSITE" id="PS50983">
    <property type="entry name" value="FE_B12_PBP"/>
    <property type="match status" value="1"/>
</dbReference>
<keyword evidence="2" id="KW-0732">Signal</keyword>
<dbReference type="SUPFAM" id="SSF53807">
    <property type="entry name" value="Helical backbone' metal receptor"/>
    <property type="match status" value="1"/>
</dbReference>
<dbReference type="Pfam" id="PF01497">
    <property type="entry name" value="Peripla_BP_2"/>
    <property type="match status" value="1"/>
</dbReference>
<dbReference type="InterPro" id="IPR002491">
    <property type="entry name" value="ABC_transptr_periplasmic_BD"/>
</dbReference>
<dbReference type="AlphaFoldDB" id="A0A265N4S7"/>
<proteinExistence type="inferred from homology"/>
<dbReference type="Proteomes" id="UP000216498">
    <property type="component" value="Unassembled WGS sequence"/>
</dbReference>
<dbReference type="PANTHER" id="PTHR30535:SF35">
    <property type="entry name" value="PERIPLASMIC BINDING PROTEIN"/>
    <property type="match status" value="1"/>
</dbReference>
<organism evidence="4 5">
    <name type="scientific">Virgibacillus indicus</name>
    <dbReference type="NCBI Taxonomy" id="2024554"/>
    <lineage>
        <taxon>Bacteria</taxon>
        <taxon>Bacillati</taxon>
        <taxon>Bacillota</taxon>
        <taxon>Bacilli</taxon>
        <taxon>Bacillales</taxon>
        <taxon>Bacillaceae</taxon>
        <taxon>Virgibacillus</taxon>
    </lineage>
</organism>